<accession>A0A8E2FD17</accession>
<dbReference type="AlphaFoldDB" id="A0A8E2FD17"/>
<keyword evidence="4" id="KW-1185">Reference proteome</keyword>
<evidence type="ECO:0000313" key="3">
    <source>
        <dbReference type="EMBL" id="OCL14218.1"/>
    </source>
</evidence>
<gene>
    <name evidence="3" type="ORF">AOQ84DRAFT_435831</name>
</gene>
<name>A0A8E2FD17_9PEZI</name>
<dbReference type="Pfam" id="PF25534">
    <property type="entry name" value="DUF7918"/>
    <property type="match status" value="1"/>
</dbReference>
<reference evidence="3 4" key="1">
    <citation type="journal article" date="2016" name="Nat. Commun.">
        <title>Ectomycorrhizal ecology is imprinted in the genome of the dominant symbiotic fungus Cenococcum geophilum.</title>
        <authorList>
            <consortium name="DOE Joint Genome Institute"/>
            <person name="Peter M."/>
            <person name="Kohler A."/>
            <person name="Ohm R.A."/>
            <person name="Kuo A."/>
            <person name="Krutzmann J."/>
            <person name="Morin E."/>
            <person name="Arend M."/>
            <person name="Barry K.W."/>
            <person name="Binder M."/>
            <person name="Choi C."/>
            <person name="Clum A."/>
            <person name="Copeland A."/>
            <person name="Grisel N."/>
            <person name="Haridas S."/>
            <person name="Kipfer T."/>
            <person name="LaButti K."/>
            <person name="Lindquist E."/>
            <person name="Lipzen A."/>
            <person name="Maire R."/>
            <person name="Meier B."/>
            <person name="Mihaltcheva S."/>
            <person name="Molinier V."/>
            <person name="Murat C."/>
            <person name="Poggeler S."/>
            <person name="Quandt C.A."/>
            <person name="Sperisen C."/>
            <person name="Tritt A."/>
            <person name="Tisserant E."/>
            <person name="Crous P.W."/>
            <person name="Henrissat B."/>
            <person name="Nehls U."/>
            <person name="Egli S."/>
            <person name="Spatafora J.W."/>
            <person name="Grigoriev I.V."/>
            <person name="Martin F.M."/>
        </authorList>
    </citation>
    <scope>NUCLEOTIDE SEQUENCE [LARGE SCALE GENOMIC DNA]</scope>
    <source>
        <strain evidence="3 4">CBS 207.34</strain>
    </source>
</reference>
<feature type="domain" description="DUF7918" evidence="2">
    <location>
        <begin position="44"/>
        <end position="224"/>
    </location>
</feature>
<sequence>MYHADGIGVCVFYIDERETPCRELNASKPRLRRRDCDLIYLSTHIQSITDKRFFVQVEISNDFDFCRTEGVIIRLRIDGGEVHHWKFLDVASHARRSKLMKFSSTTHGSLSMSQSGQVKATQFKAIGNVTVEILRGKLIKSDQTYLFCRGPFGEPWNINPKSRRVSKENWDIGLHHSLKLVPQTGSAAPPFTKMEFVRAKRSNGYLFQFTYRSELGLQQQGIIRPRLIPRMITTPSTTATAGATVVPVPTSNLRVVSAALVGSVDKTAETIEERNRQIMYENVEYSPSPTKEMRLCGLPNQKNGPCSTQDLPSKAERATSGNSYIAPEIGLDTVGCSEKRTYSQVTTMTISRGASPSAMTEDPGDHFNSRRVDTAPPTPASLVSLMHNSRSGNYNVRQSPTPTKVAPNYSPLIGLTEDNDEKPCIKKEYDEPSPNAFGRIYQNYQRASSATGSGLFFSATDEDEDEEDLELKLRRIEIQQRLNKKRRRS</sequence>
<evidence type="ECO:0000256" key="1">
    <source>
        <dbReference type="SAM" id="MobiDB-lite"/>
    </source>
</evidence>
<feature type="compositionally biased region" description="Polar residues" evidence="1">
    <location>
        <begin position="392"/>
        <end position="402"/>
    </location>
</feature>
<feature type="compositionally biased region" description="Basic and acidic residues" evidence="1">
    <location>
        <begin position="363"/>
        <end position="372"/>
    </location>
</feature>
<dbReference type="InterPro" id="IPR057678">
    <property type="entry name" value="DUF7918"/>
</dbReference>
<proteinExistence type="predicted"/>
<evidence type="ECO:0000259" key="2">
    <source>
        <dbReference type="Pfam" id="PF25534"/>
    </source>
</evidence>
<feature type="region of interest" description="Disordered" evidence="1">
    <location>
        <begin position="392"/>
        <end position="418"/>
    </location>
</feature>
<protein>
    <recommendedName>
        <fullName evidence="2">DUF7918 domain-containing protein</fullName>
    </recommendedName>
</protein>
<organism evidence="3 4">
    <name type="scientific">Glonium stellatum</name>
    <dbReference type="NCBI Taxonomy" id="574774"/>
    <lineage>
        <taxon>Eukaryota</taxon>
        <taxon>Fungi</taxon>
        <taxon>Dikarya</taxon>
        <taxon>Ascomycota</taxon>
        <taxon>Pezizomycotina</taxon>
        <taxon>Dothideomycetes</taxon>
        <taxon>Pleosporomycetidae</taxon>
        <taxon>Gloniales</taxon>
        <taxon>Gloniaceae</taxon>
        <taxon>Glonium</taxon>
    </lineage>
</organism>
<feature type="region of interest" description="Disordered" evidence="1">
    <location>
        <begin position="352"/>
        <end position="372"/>
    </location>
</feature>
<dbReference type="EMBL" id="KV748600">
    <property type="protein sequence ID" value="OCL14218.1"/>
    <property type="molecule type" value="Genomic_DNA"/>
</dbReference>
<evidence type="ECO:0000313" key="4">
    <source>
        <dbReference type="Proteomes" id="UP000250140"/>
    </source>
</evidence>
<dbReference type="Proteomes" id="UP000250140">
    <property type="component" value="Unassembled WGS sequence"/>
</dbReference>